<protein>
    <submittedName>
        <fullName evidence="5">SMC-Scp complex subunit ScpB</fullName>
    </submittedName>
</protein>
<dbReference type="Pfam" id="PF04079">
    <property type="entry name" value="SMC_ScpB"/>
    <property type="match status" value="1"/>
</dbReference>
<evidence type="ECO:0000256" key="4">
    <source>
        <dbReference type="ARBA" id="ARBA00023306"/>
    </source>
</evidence>
<evidence type="ECO:0000256" key="1">
    <source>
        <dbReference type="ARBA" id="ARBA00022490"/>
    </source>
</evidence>
<dbReference type="PANTHER" id="PTHR34298:SF2">
    <property type="entry name" value="SEGREGATION AND CONDENSATION PROTEIN B"/>
    <property type="match status" value="1"/>
</dbReference>
<dbReference type="Proteomes" id="UP000231267">
    <property type="component" value="Unassembled WGS sequence"/>
</dbReference>
<evidence type="ECO:0000256" key="2">
    <source>
        <dbReference type="ARBA" id="ARBA00022618"/>
    </source>
</evidence>
<evidence type="ECO:0000256" key="3">
    <source>
        <dbReference type="ARBA" id="ARBA00022829"/>
    </source>
</evidence>
<evidence type="ECO:0000313" key="5">
    <source>
        <dbReference type="EMBL" id="PIW66503.1"/>
    </source>
</evidence>
<comment type="caution">
    <text evidence="5">The sequence shown here is derived from an EMBL/GenBank/DDBJ whole genome shotgun (WGS) entry which is preliminary data.</text>
</comment>
<keyword evidence="4" id="KW-0131">Cell cycle</keyword>
<keyword evidence="2" id="KW-0132">Cell division</keyword>
<dbReference type="NCBIfam" id="TIGR00281">
    <property type="entry name" value="SMC-Scp complex subunit ScpB"/>
    <property type="match status" value="1"/>
</dbReference>
<dbReference type="GO" id="GO:0051304">
    <property type="term" value="P:chromosome separation"/>
    <property type="evidence" value="ECO:0007669"/>
    <property type="project" value="InterPro"/>
</dbReference>
<dbReference type="Gene3D" id="1.10.10.10">
    <property type="entry name" value="Winged helix-like DNA-binding domain superfamily/Winged helix DNA-binding domain"/>
    <property type="match status" value="2"/>
</dbReference>
<accession>A0A2J0LLM4</accession>
<sequence length="196" mass="21924">MENKELKSVVEALIFVSDKPFGINNIRDVVDNVPEAQVRQVIDELNAEYEQTGRSFIIQEVAGGFRMATRPEFASWLKSFYKSKVKERLTRPSLETLAIIAYKQPVTKPEIEAIRGVNTDGVITTLLERNLIKIAGRKDTPGRPLLYATTNEFLAHFGLGAISEMPKLPEVQQLIDAAPGPRLDITEEKNDTIQTA</sequence>
<dbReference type="InterPro" id="IPR005234">
    <property type="entry name" value="ScpB_csome_segregation"/>
</dbReference>
<dbReference type="PANTHER" id="PTHR34298">
    <property type="entry name" value="SEGREGATION AND CONDENSATION PROTEIN B"/>
    <property type="match status" value="1"/>
</dbReference>
<dbReference type="AlphaFoldDB" id="A0A2J0LLM4"/>
<dbReference type="InterPro" id="IPR036390">
    <property type="entry name" value="WH_DNA-bd_sf"/>
</dbReference>
<name>A0A2J0LLM4_9BACT</name>
<dbReference type="PIRSF" id="PIRSF019345">
    <property type="entry name" value="ScpB"/>
    <property type="match status" value="1"/>
</dbReference>
<reference evidence="5 6" key="1">
    <citation type="submission" date="2017-09" db="EMBL/GenBank/DDBJ databases">
        <title>Depth-based differentiation of microbial function through sediment-hosted aquifers and enrichment of novel symbionts in the deep terrestrial subsurface.</title>
        <authorList>
            <person name="Probst A.J."/>
            <person name="Ladd B."/>
            <person name="Jarett J.K."/>
            <person name="Geller-Mcgrath D.E."/>
            <person name="Sieber C.M."/>
            <person name="Emerson J.B."/>
            <person name="Anantharaman K."/>
            <person name="Thomas B.C."/>
            <person name="Malmstrom R."/>
            <person name="Stieglmeier M."/>
            <person name="Klingl A."/>
            <person name="Woyke T."/>
            <person name="Ryan C.M."/>
            <person name="Banfield J.F."/>
        </authorList>
    </citation>
    <scope>NUCLEOTIDE SEQUENCE [LARGE SCALE GENOMIC DNA]</scope>
    <source>
        <strain evidence="5">CG12_big_fil_rev_8_21_14_0_65_43_15</strain>
    </source>
</reference>
<dbReference type="SUPFAM" id="SSF46785">
    <property type="entry name" value="Winged helix' DNA-binding domain"/>
    <property type="match status" value="2"/>
</dbReference>
<keyword evidence="3" id="KW-0159">Chromosome partition</keyword>
<dbReference type="GO" id="GO:0051301">
    <property type="term" value="P:cell division"/>
    <property type="evidence" value="ECO:0007669"/>
    <property type="project" value="UniProtKB-KW"/>
</dbReference>
<organism evidence="5 6">
    <name type="scientific">Candidatus Taenaricola geysiri</name>
    <dbReference type="NCBI Taxonomy" id="1974752"/>
    <lineage>
        <taxon>Bacteria</taxon>
        <taxon>Pseudomonadati</taxon>
        <taxon>Candidatus Omnitrophota</taxon>
        <taxon>Candidatus Taenaricola</taxon>
    </lineage>
</organism>
<dbReference type="EMBL" id="PFGP01000066">
    <property type="protein sequence ID" value="PIW66503.1"/>
    <property type="molecule type" value="Genomic_DNA"/>
</dbReference>
<dbReference type="InterPro" id="IPR036388">
    <property type="entry name" value="WH-like_DNA-bd_sf"/>
</dbReference>
<gene>
    <name evidence="5" type="primary">scpB</name>
    <name evidence="5" type="ORF">COW11_02950</name>
</gene>
<proteinExistence type="predicted"/>
<evidence type="ECO:0000313" key="6">
    <source>
        <dbReference type="Proteomes" id="UP000231267"/>
    </source>
</evidence>
<keyword evidence="1" id="KW-0963">Cytoplasm</keyword>